<keyword evidence="4 7" id="KW-0812">Transmembrane</keyword>
<dbReference type="PANTHER" id="PTHR43337:SF1">
    <property type="entry name" value="XANTHINE_URACIL PERMEASE C887.17-RELATED"/>
    <property type="match status" value="1"/>
</dbReference>
<feature type="transmembrane region" description="Helical" evidence="7">
    <location>
        <begin position="73"/>
        <end position="94"/>
    </location>
</feature>
<comment type="similarity">
    <text evidence="2">Belongs to the nucleobase:cation symporter-2 (NCS2) (TC 2.A.40) family. Azg-like subfamily.</text>
</comment>
<accession>A0A5J4QHV5</accession>
<gene>
    <name evidence="8" type="ORF">EZS27_029736</name>
</gene>
<proteinExistence type="inferred from homology"/>
<comment type="subcellular location">
    <subcellularLocation>
        <location evidence="1">Endomembrane system</location>
        <topology evidence="1">Multi-pass membrane protein</topology>
    </subcellularLocation>
</comment>
<feature type="transmembrane region" description="Helical" evidence="7">
    <location>
        <begin position="100"/>
        <end position="119"/>
    </location>
</feature>
<evidence type="ECO:0000256" key="7">
    <source>
        <dbReference type="SAM" id="Phobius"/>
    </source>
</evidence>
<comment type="caution">
    <text evidence="8">The sequence shown here is derived from an EMBL/GenBank/DDBJ whole genome shotgun (WGS) entry which is preliminary data.</text>
</comment>
<evidence type="ECO:0000256" key="5">
    <source>
        <dbReference type="ARBA" id="ARBA00022989"/>
    </source>
</evidence>
<evidence type="ECO:0000256" key="3">
    <source>
        <dbReference type="ARBA" id="ARBA00022448"/>
    </source>
</evidence>
<dbReference type="GO" id="GO:0005345">
    <property type="term" value="F:purine nucleobase transmembrane transporter activity"/>
    <property type="evidence" value="ECO:0007669"/>
    <property type="project" value="TreeGrafter"/>
</dbReference>
<keyword evidence="5 7" id="KW-1133">Transmembrane helix</keyword>
<organism evidence="8">
    <name type="scientific">termite gut metagenome</name>
    <dbReference type="NCBI Taxonomy" id="433724"/>
    <lineage>
        <taxon>unclassified sequences</taxon>
        <taxon>metagenomes</taxon>
        <taxon>organismal metagenomes</taxon>
    </lineage>
</organism>
<dbReference type="InterPro" id="IPR006043">
    <property type="entry name" value="NCS2"/>
</dbReference>
<dbReference type="GO" id="GO:0012505">
    <property type="term" value="C:endomembrane system"/>
    <property type="evidence" value="ECO:0007669"/>
    <property type="project" value="UniProtKB-SubCell"/>
</dbReference>
<sequence>MKLLKLVGYSGQTSIRTEIVAGITTFLTMSYILAVNPEILSATDMSKEAVFTATALSSAVATFLMATLAKLPIALAPAMGVNAFFAFTLVMGMGLSWQTALAAVFIEGIIFILITVFNIREAIVKSIPLSLRYAISAGIGMFIAFIGLKNAGIIITNESTLVMLGKFTPVSMLAIAGILISGILMKLHVKGA</sequence>
<feature type="transmembrane region" description="Helical" evidence="7">
    <location>
        <begin position="49"/>
        <end position="66"/>
    </location>
</feature>
<evidence type="ECO:0000256" key="1">
    <source>
        <dbReference type="ARBA" id="ARBA00004127"/>
    </source>
</evidence>
<keyword evidence="6 7" id="KW-0472">Membrane</keyword>
<feature type="transmembrane region" description="Helical" evidence="7">
    <location>
        <begin position="20"/>
        <end position="37"/>
    </location>
</feature>
<evidence type="ECO:0000256" key="2">
    <source>
        <dbReference type="ARBA" id="ARBA00005697"/>
    </source>
</evidence>
<dbReference type="AlphaFoldDB" id="A0A5J4QHV5"/>
<dbReference type="PANTHER" id="PTHR43337">
    <property type="entry name" value="XANTHINE/URACIL PERMEASE C887.17-RELATED"/>
    <property type="match status" value="1"/>
</dbReference>
<dbReference type="GO" id="GO:0005886">
    <property type="term" value="C:plasma membrane"/>
    <property type="evidence" value="ECO:0007669"/>
    <property type="project" value="TreeGrafter"/>
</dbReference>
<reference evidence="8" key="1">
    <citation type="submission" date="2019-03" db="EMBL/GenBank/DDBJ databases">
        <title>Single cell metagenomics reveals metabolic interactions within the superorganism composed of flagellate Streblomastix strix and complex community of Bacteroidetes bacteria on its surface.</title>
        <authorList>
            <person name="Treitli S.C."/>
            <person name="Kolisko M."/>
            <person name="Husnik F."/>
            <person name="Keeling P."/>
            <person name="Hampl V."/>
        </authorList>
    </citation>
    <scope>NUCLEOTIDE SEQUENCE</scope>
    <source>
        <strain evidence="8">STM</strain>
    </source>
</reference>
<name>A0A5J4QHV5_9ZZZZ</name>
<evidence type="ECO:0000256" key="6">
    <source>
        <dbReference type="ARBA" id="ARBA00023136"/>
    </source>
</evidence>
<keyword evidence="3" id="KW-0813">Transport</keyword>
<feature type="non-terminal residue" evidence="8">
    <location>
        <position position="192"/>
    </location>
</feature>
<evidence type="ECO:0000313" key="8">
    <source>
        <dbReference type="EMBL" id="KAA6320501.1"/>
    </source>
</evidence>
<feature type="transmembrane region" description="Helical" evidence="7">
    <location>
        <begin position="131"/>
        <end position="155"/>
    </location>
</feature>
<dbReference type="EMBL" id="SNRY01003570">
    <property type="protein sequence ID" value="KAA6320501.1"/>
    <property type="molecule type" value="Genomic_DNA"/>
</dbReference>
<dbReference type="InterPro" id="IPR045018">
    <property type="entry name" value="Azg-like"/>
</dbReference>
<evidence type="ECO:0000256" key="4">
    <source>
        <dbReference type="ARBA" id="ARBA00022692"/>
    </source>
</evidence>
<feature type="transmembrane region" description="Helical" evidence="7">
    <location>
        <begin position="167"/>
        <end position="187"/>
    </location>
</feature>
<protein>
    <submittedName>
        <fullName evidence="8">NCS2 family permease</fullName>
    </submittedName>
</protein>
<dbReference type="Pfam" id="PF00860">
    <property type="entry name" value="Xan_ur_permease"/>
    <property type="match status" value="1"/>
</dbReference>